<protein>
    <recommendedName>
        <fullName evidence="7">HTH DNA binding domain-containing protein</fullName>
    </recommendedName>
</protein>
<evidence type="ECO:0000313" key="5">
    <source>
        <dbReference type="Proteomes" id="UP000075755"/>
    </source>
</evidence>
<evidence type="ECO:0000313" key="6">
    <source>
        <dbReference type="Proteomes" id="UP000577697"/>
    </source>
</evidence>
<evidence type="ECO:0008006" key="7">
    <source>
        <dbReference type="Google" id="ProtNLM"/>
    </source>
</evidence>
<evidence type="ECO:0000259" key="1">
    <source>
        <dbReference type="Pfam" id="PF07756"/>
    </source>
</evidence>
<dbReference type="Proteomes" id="UP000577697">
    <property type="component" value="Unassembled WGS sequence"/>
</dbReference>
<dbReference type="AlphaFoldDB" id="A0AAC9ATR4"/>
<feature type="domain" description="DUF1612" evidence="1">
    <location>
        <begin position="185"/>
        <end position="310"/>
    </location>
</feature>
<gene>
    <name evidence="3" type="ORF">AA2016_6663</name>
    <name evidence="4" type="ORF">FHS67_004971</name>
</gene>
<dbReference type="RefSeq" id="WP_067970362.1">
    <property type="nucleotide sequence ID" value="NZ_CP015009.1"/>
</dbReference>
<proteinExistence type="predicted"/>
<evidence type="ECO:0000259" key="2">
    <source>
        <dbReference type="Pfam" id="PF11972"/>
    </source>
</evidence>
<name>A0AAC9ATR4_AMIAI</name>
<reference evidence="4 6" key="2">
    <citation type="submission" date="2020-08" db="EMBL/GenBank/DDBJ databases">
        <title>Genomic Encyclopedia of Type Strains, Phase IV (KMG-IV): sequencing the most valuable type-strain genomes for metagenomic binning, comparative biology and taxonomic classification.</title>
        <authorList>
            <person name="Goeker M."/>
        </authorList>
    </citation>
    <scope>NUCLEOTIDE SEQUENCE [LARGE SCALE GENOMIC DNA]</scope>
    <source>
        <strain evidence="4 6">DSM 10368</strain>
    </source>
</reference>
<keyword evidence="6" id="KW-1185">Reference proteome</keyword>
<accession>A0AAC9ATR4</accession>
<dbReference type="NCBIfam" id="NF040876">
    <property type="entry name" value="RHE_PE00001_fam"/>
    <property type="match status" value="1"/>
</dbReference>
<dbReference type="Proteomes" id="UP000075755">
    <property type="component" value="Plasmid pAA04"/>
</dbReference>
<dbReference type="Pfam" id="PF11972">
    <property type="entry name" value="HTH_13"/>
    <property type="match status" value="1"/>
</dbReference>
<dbReference type="InterPro" id="IPR011670">
    <property type="entry name" value="DUF1612"/>
</dbReference>
<dbReference type="KEGG" id="aak:AA2016_6663"/>
<dbReference type="EMBL" id="JACICB010000021">
    <property type="protein sequence ID" value="MBB3708631.1"/>
    <property type="molecule type" value="Genomic_DNA"/>
</dbReference>
<dbReference type="EMBL" id="CP015009">
    <property type="protein sequence ID" value="AMS45553.1"/>
    <property type="molecule type" value="Genomic_DNA"/>
</dbReference>
<evidence type="ECO:0000313" key="3">
    <source>
        <dbReference type="EMBL" id="AMS45553.1"/>
    </source>
</evidence>
<feature type="domain" description="HTH DNA binding" evidence="2">
    <location>
        <begin position="319"/>
        <end position="372"/>
    </location>
</feature>
<keyword evidence="3" id="KW-0614">Plasmid</keyword>
<reference evidence="3 5" key="1">
    <citation type="submission" date="2016-03" db="EMBL/GenBank/DDBJ databases">
        <title>Complete genome of Aminobacter aminovorans KCTC 2477.</title>
        <authorList>
            <person name="Kim K.M."/>
        </authorList>
    </citation>
    <scope>NUCLEOTIDE SEQUENCE [LARGE SCALE GENOMIC DNA]</scope>
    <source>
        <strain evidence="3 5">KCTC 2477</strain>
        <plasmid evidence="3 5">pAA04</plasmid>
    </source>
</reference>
<dbReference type="InterPro" id="IPR021068">
    <property type="entry name" value="HTH_DNA-bd"/>
</dbReference>
<sequence>MAYTIESLPLQTLLPDIGRAEDQLARFDEQVRRSPVGEGFVERGHFFDAAASMWVGGELVHVEDLVLHDERMDARAPTHELTIAHRILRVRRRIAGNKPGWAVSDAGIGALTGYEEEERQATETEGEGAESVDETADLDLLGSDDPLAQELANVDALLEQSQRLIDRASTGKGVGRSELVVGDLVVRDSDWDEVDRLTQWKRVLQEVGDLPPTLGAALIWDAWESLEPMQRQHGLGSQLVSAYLRGRGKVASHLFAFNVGLKAVPRERRRSPNRLTRVLAFLDAMSASAGLGMKEIARLAQARELMTRHLPGRRSSSSLPTTIELILSKPIVSTPMIAKAAKVTQRGALNLIQQLNVRELTGRGRYRAWGII</sequence>
<geneLocation type="plasmid" evidence="3 5">
    <name>pAA04</name>
</geneLocation>
<evidence type="ECO:0000313" key="4">
    <source>
        <dbReference type="EMBL" id="MBB3708631.1"/>
    </source>
</evidence>
<dbReference type="Pfam" id="PF07756">
    <property type="entry name" value="DUF1612"/>
    <property type="match status" value="1"/>
</dbReference>
<dbReference type="InterPro" id="IPR048017">
    <property type="entry name" value="Y4cF-like"/>
</dbReference>
<organism evidence="3 5">
    <name type="scientific">Aminobacter aminovorans</name>
    <name type="common">Chelatobacter heintzii</name>
    <dbReference type="NCBI Taxonomy" id="83263"/>
    <lineage>
        <taxon>Bacteria</taxon>
        <taxon>Pseudomonadati</taxon>
        <taxon>Pseudomonadota</taxon>
        <taxon>Alphaproteobacteria</taxon>
        <taxon>Hyphomicrobiales</taxon>
        <taxon>Phyllobacteriaceae</taxon>
        <taxon>Aminobacter</taxon>
    </lineage>
</organism>